<dbReference type="GO" id="GO:0046983">
    <property type="term" value="F:protein dimerization activity"/>
    <property type="evidence" value="ECO:0007669"/>
    <property type="project" value="InterPro"/>
</dbReference>
<dbReference type="InParanoid" id="A0A165CD36"/>
<organism evidence="8 9">
    <name type="scientific">Laetiporus sulphureus 93-53</name>
    <dbReference type="NCBI Taxonomy" id="1314785"/>
    <lineage>
        <taxon>Eukaryota</taxon>
        <taxon>Fungi</taxon>
        <taxon>Dikarya</taxon>
        <taxon>Basidiomycota</taxon>
        <taxon>Agaricomycotina</taxon>
        <taxon>Agaricomycetes</taxon>
        <taxon>Polyporales</taxon>
        <taxon>Laetiporus</taxon>
    </lineage>
</organism>
<dbReference type="PANTHER" id="PTHR15741">
    <property type="entry name" value="BASIC HELIX-LOOP-HELIX ZIP TRANSCRIPTION FACTOR"/>
    <property type="match status" value="1"/>
</dbReference>
<comment type="subcellular location">
    <subcellularLocation>
        <location evidence="1">Nucleus</location>
    </subcellularLocation>
</comment>
<dbReference type="SUPFAM" id="SSF47459">
    <property type="entry name" value="HLH, helix-loop-helix DNA-binding domain"/>
    <property type="match status" value="1"/>
</dbReference>
<dbReference type="GO" id="GO:0000981">
    <property type="term" value="F:DNA-binding transcription factor activity, RNA polymerase II-specific"/>
    <property type="evidence" value="ECO:0007669"/>
    <property type="project" value="TreeGrafter"/>
</dbReference>
<feature type="domain" description="BHLH" evidence="7">
    <location>
        <begin position="242"/>
        <end position="333"/>
    </location>
</feature>
<dbReference type="InterPro" id="IPR036638">
    <property type="entry name" value="HLH_DNA-bd_sf"/>
</dbReference>
<evidence type="ECO:0000256" key="6">
    <source>
        <dbReference type="SAM" id="MobiDB-lite"/>
    </source>
</evidence>
<keyword evidence="2" id="KW-0805">Transcription regulation</keyword>
<keyword evidence="9" id="KW-1185">Reference proteome</keyword>
<keyword evidence="4" id="KW-0804">Transcription</keyword>
<reference evidence="8 9" key="1">
    <citation type="journal article" date="2016" name="Mol. Biol. Evol.">
        <title>Comparative Genomics of Early-Diverging Mushroom-Forming Fungi Provides Insights into the Origins of Lignocellulose Decay Capabilities.</title>
        <authorList>
            <person name="Nagy L.G."/>
            <person name="Riley R."/>
            <person name="Tritt A."/>
            <person name="Adam C."/>
            <person name="Daum C."/>
            <person name="Floudas D."/>
            <person name="Sun H."/>
            <person name="Yadav J.S."/>
            <person name="Pangilinan J."/>
            <person name="Larsson K.H."/>
            <person name="Matsuura K."/>
            <person name="Barry K."/>
            <person name="Labutti K."/>
            <person name="Kuo R."/>
            <person name="Ohm R.A."/>
            <person name="Bhattacharya S.S."/>
            <person name="Shirouzu T."/>
            <person name="Yoshinaga Y."/>
            <person name="Martin F.M."/>
            <person name="Grigoriev I.V."/>
            <person name="Hibbett D.S."/>
        </authorList>
    </citation>
    <scope>NUCLEOTIDE SEQUENCE [LARGE SCALE GENOMIC DNA]</scope>
    <source>
        <strain evidence="8 9">93-53</strain>
    </source>
</reference>
<accession>A0A165CD36</accession>
<dbReference type="STRING" id="1314785.A0A165CD36"/>
<evidence type="ECO:0000313" key="8">
    <source>
        <dbReference type="EMBL" id="KZT02594.1"/>
    </source>
</evidence>
<dbReference type="OrthoDB" id="5778525at2759"/>
<dbReference type="Pfam" id="PF00010">
    <property type="entry name" value="HLH"/>
    <property type="match status" value="1"/>
</dbReference>
<gene>
    <name evidence="8" type="ORF">LAESUDRAFT_730103</name>
</gene>
<dbReference type="AlphaFoldDB" id="A0A165CD36"/>
<feature type="compositionally biased region" description="Polar residues" evidence="6">
    <location>
        <begin position="200"/>
        <end position="220"/>
    </location>
</feature>
<feature type="compositionally biased region" description="Low complexity" evidence="6">
    <location>
        <begin position="59"/>
        <end position="71"/>
    </location>
</feature>
<feature type="region of interest" description="Disordered" evidence="6">
    <location>
        <begin position="148"/>
        <end position="255"/>
    </location>
</feature>
<evidence type="ECO:0000256" key="5">
    <source>
        <dbReference type="ARBA" id="ARBA00023242"/>
    </source>
</evidence>
<evidence type="ECO:0000256" key="1">
    <source>
        <dbReference type="ARBA" id="ARBA00004123"/>
    </source>
</evidence>
<dbReference type="EMBL" id="KV427651">
    <property type="protein sequence ID" value="KZT02594.1"/>
    <property type="molecule type" value="Genomic_DNA"/>
</dbReference>
<feature type="region of interest" description="Disordered" evidence="6">
    <location>
        <begin position="55"/>
        <end position="136"/>
    </location>
</feature>
<dbReference type="Gene3D" id="4.10.280.10">
    <property type="entry name" value="Helix-loop-helix DNA-binding domain"/>
    <property type="match status" value="1"/>
</dbReference>
<dbReference type="PROSITE" id="PS50888">
    <property type="entry name" value="BHLH"/>
    <property type="match status" value="1"/>
</dbReference>
<dbReference type="GeneID" id="63826805"/>
<dbReference type="RefSeq" id="XP_040760334.1">
    <property type="nucleotide sequence ID" value="XM_040909776.1"/>
</dbReference>
<feature type="compositionally biased region" description="Polar residues" evidence="6">
    <location>
        <begin position="73"/>
        <end position="82"/>
    </location>
</feature>
<keyword evidence="5" id="KW-0539">Nucleus</keyword>
<dbReference type="GO" id="GO:0005634">
    <property type="term" value="C:nucleus"/>
    <property type="evidence" value="ECO:0007669"/>
    <property type="project" value="UniProtKB-SubCell"/>
</dbReference>
<feature type="region of interest" description="Disordered" evidence="6">
    <location>
        <begin position="281"/>
        <end position="313"/>
    </location>
</feature>
<dbReference type="PANTHER" id="PTHR15741:SF27">
    <property type="entry name" value="TRANSCRIPTION FACTOR AP-4"/>
    <property type="match status" value="1"/>
</dbReference>
<name>A0A165CD36_9APHY</name>
<evidence type="ECO:0000259" key="7">
    <source>
        <dbReference type="PROSITE" id="PS50888"/>
    </source>
</evidence>
<dbReference type="GO" id="GO:0000978">
    <property type="term" value="F:RNA polymerase II cis-regulatory region sequence-specific DNA binding"/>
    <property type="evidence" value="ECO:0007669"/>
    <property type="project" value="TreeGrafter"/>
</dbReference>
<proteinExistence type="predicted"/>
<protein>
    <recommendedName>
        <fullName evidence="7">BHLH domain-containing protein</fullName>
    </recommendedName>
</protein>
<feature type="compositionally biased region" description="Low complexity" evidence="6">
    <location>
        <begin position="163"/>
        <end position="177"/>
    </location>
</feature>
<evidence type="ECO:0000256" key="2">
    <source>
        <dbReference type="ARBA" id="ARBA00023015"/>
    </source>
</evidence>
<keyword evidence="3" id="KW-0238">DNA-binding</keyword>
<sequence length="404" mass="42811">MSILSPSESVSFNSFLAAVDHHDHLEFEGLAEKIHITHGRDALAKATKDLMAMGSLAHSTSSSKSGTQGKSPAGSSITNRTGSSSRWPSFSPEASSSSSSGDARPHSFAGPFPALDHRHASQDPFMPRPHSTQQQIPSIRSLEKIMSPPLSNATDVPRRTSLPTSVSAPSVSISTSSKRSLPEDDSHTGSSAPKRPRPSHSPTEPNTRSRRQSSAGSNVNRARTSGAGTATTNKPALLSPSQKRANHIQSEQKRRANIRRGYDALCNAVPALREAIAAEDAQVAAGTEDGSSVGGVKGRKRKKKSEESIVDGRAGPKSENVVLQKTIEHITSLIDDRESLLTRLQSARSSLAQGHPALVVSDAHKNADGVPLWEREWNGGVGIVEEGVEEGEEDDGEGGSEDEG</sequence>
<dbReference type="InterPro" id="IPR011598">
    <property type="entry name" value="bHLH_dom"/>
</dbReference>
<evidence type="ECO:0000256" key="4">
    <source>
        <dbReference type="ARBA" id="ARBA00023163"/>
    </source>
</evidence>
<feature type="compositionally biased region" description="Low complexity" evidence="6">
    <location>
        <begin position="221"/>
        <end position="232"/>
    </location>
</feature>
<feature type="region of interest" description="Disordered" evidence="6">
    <location>
        <begin position="385"/>
        <end position="404"/>
    </location>
</feature>
<feature type="compositionally biased region" description="Low complexity" evidence="6">
    <location>
        <begin position="83"/>
        <end position="100"/>
    </location>
</feature>
<dbReference type="InterPro" id="IPR052207">
    <property type="entry name" value="Max-like/E-box_TFs"/>
</dbReference>
<feature type="compositionally biased region" description="Acidic residues" evidence="6">
    <location>
        <begin position="386"/>
        <end position="404"/>
    </location>
</feature>
<evidence type="ECO:0000256" key="3">
    <source>
        <dbReference type="ARBA" id="ARBA00023125"/>
    </source>
</evidence>
<feature type="compositionally biased region" description="Polar residues" evidence="6">
    <location>
        <begin position="239"/>
        <end position="249"/>
    </location>
</feature>
<evidence type="ECO:0000313" key="9">
    <source>
        <dbReference type="Proteomes" id="UP000076871"/>
    </source>
</evidence>
<dbReference type="Proteomes" id="UP000076871">
    <property type="component" value="Unassembled WGS sequence"/>
</dbReference>